<dbReference type="Proteomes" id="UP001054857">
    <property type="component" value="Unassembled WGS sequence"/>
</dbReference>
<dbReference type="AlphaFoldDB" id="A0AAD3HP96"/>
<feature type="region of interest" description="Disordered" evidence="1">
    <location>
        <begin position="220"/>
        <end position="248"/>
    </location>
</feature>
<gene>
    <name evidence="2" type="ORF">Agub_g9716</name>
</gene>
<reference evidence="2 3" key="1">
    <citation type="journal article" date="2021" name="Sci. Rep.">
        <title>Genome sequencing of the multicellular alga Astrephomene provides insights into convergent evolution of germ-soma differentiation.</title>
        <authorList>
            <person name="Yamashita S."/>
            <person name="Yamamoto K."/>
            <person name="Matsuzaki R."/>
            <person name="Suzuki S."/>
            <person name="Yamaguchi H."/>
            <person name="Hirooka S."/>
            <person name="Minakuchi Y."/>
            <person name="Miyagishima S."/>
            <person name="Kawachi M."/>
            <person name="Toyoda A."/>
            <person name="Nozaki H."/>
        </authorList>
    </citation>
    <scope>NUCLEOTIDE SEQUENCE [LARGE SCALE GENOMIC DNA]</scope>
    <source>
        <strain evidence="2 3">NIES-4017</strain>
    </source>
</reference>
<evidence type="ECO:0000313" key="2">
    <source>
        <dbReference type="EMBL" id="GFR47916.1"/>
    </source>
</evidence>
<proteinExistence type="predicted"/>
<feature type="non-terminal residue" evidence="2">
    <location>
        <position position="1"/>
    </location>
</feature>
<feature type="region of interest" description="Disordered" evidence="1">
    <location>
        <begin position="299"/>
        <end position="319"/>
    </location>
</feature>
<name>A0AAD3HP96_9CHLO</name>
<keyword evidence="3" id="KW-1185">Reference proteome</keyword>
<feature type="compositionally biased region" description="Basic residues" evidence="1">
    <location>
        <begin position="299"/>
        <end position="308"/>
    </location>
</feature>
<accession>A0AAD3HP96</accession>
<dbReference type="InterPro" id="IPR026059">
    <property type="entry name" value="Rab3GAP2"/>
</dbReference>
<feature type="region of interest" description="Disordered" evidence="1">
    <location>
        <begin position="168"/>
        <end position="203"/>
    </location>
</feature>
<feature type="compositionally biased region" description="Basic and acidic residues" evidence="1">
    <location>
        <begin position="79"/>
        <end position="89"/>
    </location>
</feature>
<evidence type="ECO:0000256" key="1">
    <source>
        <dbReference type="SAM" id="MobiDB-lite"/>
    </source>
</evidence>
<feature type="region of interest" description="Disordered" evidence="1">
    <location>
        <begin position="50"/>
        <end position="120"/>
    </location>
</feature>
<feature type="compositionally biased region" description="Low complexity" evidence="1">
    <location>
        <begin position="226"/>
        <end position="248"/>
    </location>
</feature>
<dbReference type="EMBL" id="BMAR01000021">
    <property type="protein sequence ID" value="GFR47916.1"/>
    <property type="molecule type" value="Genomic_DNA"/>
</dbReference>
<organism evidence="2 3">
    <name type="scientific">Astrephomene gubernaculifera</name>
    <dbReference type="NCBI Taxonomy" id="47775"/>
    <lineage>
        <taxon>Eukaryota</taxon>
        <taxon>Viridiplantae</taxon>
        <taxon>Chlorophyta</taxon>
        <taxon>core chlorophytes</taxon>
        <taxon>Chlorophyceae</taxon>
        <taxon>CS clade</taxon>
        <taxon>Chlamydomonadales</taxon>
        <taxon>Astrephomenaceae</taxon>
        <taxon>Astrephomene</taxon>
    </lineage>
</organism>
<dbReference type="PANTHER" id="PTHR12472:SF0">
    <property type="entry name" value="RAB3 GTPASE-ACTIVATING PROTEIN NON-CATALYTIC SUBUNIT"/>
    <property type="match status" value="1"/>
</dbReference>
<evidence type="ECO:0000313" key="3">
    <source>
        <dbReference type="Proteomes" id="UP001054857"/>
    </source>
</evidence>
<comment type="caution">
    <text evidence="2">The sequence shown here is derived from an EMBL/GenBank/DDBJ whole genome shotgun (WGS) entry which is preliminary data.</text>
</comment>
<feature type="compositionally biased region" description="Low complexity" evidence="1">
    <location>
        <begin position="168"/>
        <end position="193"/>
    </location>
</feature>
<dbReference type="PANTHER" id="PTHR12472">
    <property type="entry name" value="RAB3-GAP REGULATORY DOMAIN"/>
    <property type="match status" value="1"/>
</dbReference>
<protein>
    <submittedName>
        <fullName evidence="2">Uncharacterized protein</fullName>
    </submittedName>
</protein>
<sequence length="352" mass="36329">MDPGSLTQLLQLGSAPSVDGSLLLSLHPDGSLLAAARGSTLCICSLRPSTPSEGGVTAAPHVAQQHLGRQQQEDEDEEHAQQELADRRSTHGSAGPRGRSSPHDGGLHQHPHRPPARMYCPTANGPPVTCSDDITALAWLAFVRPPGAAPSGATPLAAATGAEGAAAAGAGEASEGHSSSGRAPGSAAASRGSSYRRRTNSAGSGAGVFASIQAMLEDDELKRQQHQQQRQQQLSATPPAAASTSAPHHPGYSLAVLLSGTRGGALQLHDARSGAVLLRQQLHAGPVLSITVRTWRMGHHHHHHHRHSPPSAASGLRPDDPVEDVTVGWADAVVRLAAWELRTAAAGCYAAA</sequence>